<sequence>MFPSLFVSHGAPNTILKKVNTRTNLRNLVNNLDKPKYIVMVSAHWCSRGLKIINPLANDLLYDFMGFEPELYRVKYPLSSDINYTKDVLEALKDFDVKIDEKRVTFDHGVWTILYMMYEKLDIPVIQLSLPLDYSVEELINIGEKLKVLKNEAMIITSGSLTHNLHTVSFDAHHKPSQDVKEFEEKITEILKKGNMKEILNIQNIENFRYMHPSLEHFLPIYIAIGNSNNKIADAINNEILNKTLSMQSYIFKD</sequence>
<evidence type="ECO:0000256" key="3">
    <source>
        <dbReference type="ARBA" id="ARBA00022723"/>
    </source>
</evidence>
<evidence type="ECO:0000256" key="5">
    <source>
        <dbReference type="ARBA" id="ARBA00023002"/>
    </source>
</evidence>
<evidence type="ECO:0000256" key="2">
    <source>
        <dbReference type="ARBA" id="ARBA00007581"/>
    </source>
</evidence>
<comment type="similarity">
    <text evidence="2">Belongs to the DODA-type extradiol aromatic ring-opening dioxygenase family.</text>
</comment>
<name>A0A5C2H3K7_9BACT</name>
<evidence type="ECO:0000256" key="4">
    <source>
        <dbReference type="ARBA" id="ARBA00022833"/>
    </source>
</evidence>
<dbReference type="PIRSF" id="PIRSF006157">
    <property type="entry name" value="Doxgns_DODA"/>
    <property type="match status" value="1"/>
</dbReference>
<dbReference type="OrthoDB" id="9790889at2"/>
<dbReference type="Pfam" id="PF02900">
    <property type="entry name" value="LigB"/>
    <property type="match status" value="1"/>
</dbReference>
<dbReference type="KEGG" id="apai:APAC_0133"/>
<keyword evidence="5" id="KW-0560">Oxidoreductase</keyword>
<proteinExistence type="inferred from homology"/>
<keyword evidence="7" id="KW-0223">Dioxygenase</keyword>
<dbReference type="PANTHER" id="PTHR30096:SF0">
    <property type="entry name" value="4,5-DOPA DIOXYGENASE EXTRADIOL-LIKE PROTEIN"/>
    <property type="match status" value="1"/>
</dbReference>
<dbReference type="Proteomes" id="UP000322726">
    <property type="component" value="Chromosome"/>
</dbReference>
<keyword evidence="8" id="KW-1185">Reference proteome</keyword>
<dbReference type="GO" id="GO:0008270">
    <property type="term" value="F:zinc ion binding"/>
    <property type="evidence" value="ECO:0007669"/>
    <property type="project" value="InterPro"/>
</dbReference>
<gene>
    <name evidence="7" type="ORF">APAC_0133</name>
</gene>
<feature type="domain" description="Extradiol ring-cleavage dioxygenase class III enzyme subunit B" evidence="6">
    <location>
        <begin position="24"/>
        <end position="244"/>
    </location>
</feature>
<dbReference type="CDD" id="cd07363">
    <property type="entry name" value="45_DOPA_Dioxygenase"/>
    <property type="match status" value="1"/>
</dbReference>
<dbReference type="EMBL" id="CP035928">
    <property type="protein sequence ID" value="QEP33303.1"/>
    <property type="molecule type" value="Genomic_DNA"/>
</dbReference>
<dbReference type="SUPFAM" id="SSF53213">
    <property type="entry name" value="LigB-like"/>
    <property type="match status" value="1"/>
</dbReference>
<dbReference type="AlphaFoldDB" id="A0A5C2H3K7"/>
<protein>
    <submittedName>
        <fullName evidence="7">Dioxygenase, 4,5-DOPA dioxygenase family</fullName>
    </submittedName>
</protein>
<dbReference type="InterPro" id="IPR014436">
    <property type="entry name" value="Extradiol_dOase_DODA"/>
</dbReference>
<keyword evidence="4" id="KW-0862">Zinc</keyword>
<comment type="cofactor">
    <cofactor evidence="1">
        <name>Zn(2+)</name>
        <dbReference type="ChEBI" id="CHEBI:29105"/>
    </cofactor>
</comment>
<dbReference type="GO" id="GO:0008198">
    <property type="term" value="F:ferrous iron binding"/>
    <property type="evidence" value="ECO:0007669"/>
    <property type="project" value="InterPro"/>
</dbReference>
<dbReference type="Gene3D" id="3.40.830.10">
    <property type="entry name" value="LigB-like"/>
    <property type="match status" value="1"/>
</dbReference>
<dbReference type="InterPro" id="IPR004183">
    <property type="entry name" value="Xdiol_dOase_suB"/>
</dbReference>
<organism evidence="7 8">
    <name type="scientific">Malaciobacter pacificus</name>
    <dbReference type="NCBI Taxonomy" id="1080223"/>
    <lineage>
        <taxon>Bacteria</taxon>
        <taxon>Pseudomonadati</taxon>
        <taxon>Campylobacterota</taxon>
        <taxon>Epsilonproteobacteria</taxon>
        <taxon>Campylobacterales</taxon>
        <taxon>Arcobacteraceae</taxon>
        <taxon>Malaciobacter</taxon>
    </lineage>
</organism>
<evidence type="ECO:0000259" key="6">
    <source>
        <dbReference type="Pfam" id="PF02900"/>
    </source>
</evidence>
<evidence type="ECO:0000313" key="7">
    <source>
        <dbReference type="EMBL" id="QEP33303.1"/>
    </source>
</evidence>
<keyword evidence="3" id="KW-0479">Metal-binding</keyword>
<accession>A0A5C2H3K7</accession>
<evidence type="ECO:0000256" key="1">
    <source>
        <dbReference type="ARBA" id="ARBA00001947"/>
    </source>
</evidence>
<reference evidence="7" key="1">
    <citation type="submission" date="2019-09" db="EMBL/GenBank/DDBJ databases">
        <title>Complete genome sequencing of four Arcobacter species reveals a diverse suite of mobile elements.</title>
        <authorList>
            <person name="Miller W.G."/>
            <person name="Yee E."/>
            <person name="Bono J.L."/>
        </authorList>
    </citation>
    <scope>NUCLEOTIDE SEQUENCE [LARGE SCALE GENOMIC DNA]</scope>
    <source>
        <strain evidence="7">LMG 26638</strain>
    </source>
</reference>
<reference evidence="7" key="2">
    <citation type="submission" date="2019-09" db="EMBL/GenBank/DDBJ databases">
        <title>Taxonomic note: a critical rebuttal of the proposed division of the genus Arcobacter into six genera, emended descriptions of Arcobacter anaerophilus and the genus Arcobacter, and an assessment of genus-level boundaries for Epsilonproteobacteria using in silico genomic comparator tools.</title>
        <authorList>
            <person name="On S.L.W."/>
            <person name="Miller W.G."/>
            <person name="Biggs P."/>
            <person name="Cornelius A."/>
            <person name="Vandamme P."/>
        </authorList>
    </citation>
    <scope>NUCLEOTIDE SEQUENCE [LARGE SCALE GENOMIC DNA]</scope>
    <source>
        <strain evidence="7">LMG 26638</strain>
    </source>
</reference>
<dbReference type="RefSeq" id="WP_130232278.1">
    <property type="nucleotide sequence ID" value="NZ_BMEF01000001.1"/>
</dbReference>
<dbReference type="GO" id="GO:0016702">
    <property type="term" value="F:oxidoreductase activity, acting on single donors with incorporation of molecular oxygen, incorporation of two atoms of oxygen"/>
    <property type="evidence" value="ECO:0007669"/>
    <property type="project" value="UniProtKB-ARBA"/>
</dbReference>
<evidence type="ECO:0000313" key="8">
    <source>
        <dbReference type="Proteomes" id="UP000322726"/>
    </source>
</evidence>
<dbReference type="PANTHER" id="PTHR30096">
    <property type="entry name" value="4,5-DOPA DIOXYGENASE EXTRADIOL-LIKE PROTEIN"/>
    <property type="match status" value="1"/>
</dbReference>